<dbReference type="InterPro" id="IPR030381">
    <property type="entry name" value="G_DYNAMIN_dom"/>
</dbReference>
<dbReference type="Gene3D" id="3.40.50.300">
    <property type="entry name" value="P-loop containing nucleotide triphosphate hydrolases"/>
    <property type="match status" value="1"/>
</dbReference>
<comment type="caution">
    <text evidence="5">The sequence shown here is derived from an EMBL/GenBank/DDBJ whole genome shotgun (WGS) entry which is preliminary data.</text>
</comment>
<dbReference type="InterPro" id="IPR000375">
    <property type="entry name" value="Dynamin_stalk"/>
</dbReference>
<dbReference type="InterPro" id="IPR027417">
    <property type="entry name" value="P-loop_NTPase"/>
</dbReference>
<dbReference type="InterPro" id="IPR003130">
    <property type="entry name" value="GED"/>
</dbReference>
<dbReference type="GO" id="GO:0005525">
    <property type="term" value="F:GTP binding"/>
    <property type="evidence" value="ECO:0007669"/>
    <property type="project" value="InterPro"/>
</dbReference>
<dbReference type="PANTHER" id="PTHR11566">
    <property type="entry name" value="DYNAMIN"/>
    <property type="match status" value="1"/>
</dbReference>
<dbReference type="PROSITE" id="PS51718">
    <property type="entry name" value="G_DYNAMIN_2"/>
    <property type="match status" value="1"/>
</dbReference>
<keyword evidence="2" id="KW-0342">GTP-binding</keyword>
<dbReference type="GO" id="GO:0016020">
    <property type="term" value="C:membrane"/>
    <property type="evidence" value="ECO:0007669"/>
    <property type="project" value="TreeGrafter"/>
</dbReference>
<dbReference type="InterPro" id="IPR001401">
    <property type="entry name" value="Dynamin_GTPase"/>
</dbReference>
<dbReference type="GO" id="GO:0003924">
    <property type="term" value="F:GTPase activity"/>
    <property type="evidence" value="ECO:0007669"/>
    <property type="project" value="InterPro"/>
</dbReference>
<dbReference type="Proteomes" id="UP001311799">
    <property type="component" value="Unassembled WGS sequence"/>
</dbReference>
<keyword evidence="1" id="KW-0547">Nucleotide-binding</keyword>
<dbReference type="Pfam" id="PF01031">
    <property type="entry name" value="Dynamin_M"/>
    <property type="match status" value="1"/>
</dbReference>
<evidence type="ECO:0000259" key="4">
    <source>
        <dbReference type="PROSITE" id="PS51718"/>
    </source>
</evidence>
<dbReference type="InterPro" id="IPR045063">
    <property type="entry name" value="Dynamin_N"/>
</dbReference>
<proteinExistence type="predicted"/>
<keyword evidence="6" id="KW-1185">Reference proteome</keyword>
<protein>
    <recommendedName>
        <fullName evidence="7">Dynamin-like protein</fullName>
    </recommendedName>
</protein>
<sequence>MDSLIPIVNELREVLCTIKEYSDSNKLGDAPIDFPEIAVVGSQSVGKSSLLDFIIGRHILPRGHGIVTRRPLILQLQQIYEDNKEDYAEFGHKKGIKITDFEKVKEEIQIETNRLVGDNKKVSDNPILLRIYSKKTVNLTLVDLPGLTKVPVEDQPSDIDLQIRKIVLSYIRRPTCLILAITAANTDIANSDSLKIAREVDPEGKRTIGVLSKLDTVENYTSLIQILNNKLYPLSRGHIAVMCRDLKQRNSGIKSLRASLNEERNFFENNINLKAVINRCGTYNLIKTLQRELIEHIVLLLPQIKNQIKKIIEFKKEELAGYGDYSFVFDSYDEINSIGILKLNNNNDIMSKGAIILDCFSKFSRKFQDMIEGKASYQSGAMRLSGGARINYVFHSWFGITLFKFDPLDGLTDDEIITAIKNSTGTRSSLFVSEGAFEILSRIQIRKLLKPSLTCVEQVYSELKTLLYQCTLPELIRYENLRKNIIKVVDNVLQECLGPTKKAIIDLINIELSYINTNHPDFIGGASALTNIFENDDITPRNYKDKLFNNRLINSNQDPFDTIEDALEYNNNHKLLNRKMNNRLVLNDFFKTQNEKVVVKSTDDININSNSDVNSNSNNRNNNYLYKNQNGSNNAEYSEYESQYTPNSKNNNVENNANSGIIRIGDNQGYLQNGVFETITRTFKNLTINSVNENLNVQGENKNLVNSTNVLLKTLANDNNYEDGNISVIKNNTINNDTNLSLPTVPEIITTSNGSTERERVESDVIKFFIVSYFNIVRKNIADSVPKAIMYFMVNAVKNKIQSELVTKLYRDDMFDELLLEDREIVEKRQMCHRYINKIENITCQLENLISNFK</sequence>
<dbReference type="AlphaFoldDB" id="A0AAV9Y1I7"/>
<dbReference type="Pfam" id="PF02212">
    <property type="entry name" value="GED"/>
    <property type="match status" value="1"/>
</dbReference>
<dbReference type="Pfam" id="PF00350">
    <property type="entry name" value="Dynamin_N"/>
    <property type="match status" value="1"/>
</dbReference>
<dbReference type="GO" id="GO:0008017">
    <property type="term" value="F:microtubule binding"/>
    <property type="evidence" value="ECO:0007669"/>
    <property type="project" value="TreeGrafter"/>
</dbReference>
<dbReference type="InterPro" id="IPR020850">
    <property type="entry name" value="GED_dom"/>
</dbReference>
<dbReference type="InterPro" id="IPR022812">
    <property type="entry name" value="Dynamin"/>
</dbReference>
<dbReference type="PROSITE" id="PS51388">
    <property type="entry name" value="GED"/>
    <property type="match status" value="1"/>
</dbReference>
<accession>A0AAV9Y1I7</accession>
<dbReference type="PANTHER" id="PTHR11566:SF21">
    <property type="entry name" value="DYNAMIN RELATED PROTEIN 1, ISOFORM A"/>
    <property type="match status" value="1"/>
</dbReference>
<dbReference type="SMART" id="SM00302">
    <property type="entry name" value="GED"/>
    <property type="match status" value="1"/>
</dbReference>
<evidence type="ECO:0000313" key="6">
    <source>
        <dbReference type="Proteomes" id="UP001311799"/>
    </source>
</evidence>
<dbReference type="CDD" id="cd08771">
    <property type="entry name" value="DLP_1"/>
    <property type="match status" value="1"/>
</dbReference>
<dbReference type="PRINTS" id="PR00195">
    <property type="entry name" value="DYNAMIN"/>
</dbReference>
<dbReference type="SMART" id="SM00053">
    <property type="entry name" value="DYNc"/>
    <property type="match status" value="1"/>
</dbReference>
<dbReference type="SUPFAM" id="SSF52540">
    <property type="entry name" value="P-loop containing nucleoside triphosphate hydrolases"/>
    <property type="match status" value="1"/>
</dbReference>
<evidence type="ECO:0000313" key="5">
    <source>
        <dbReference type="EMBL" id="KAK6590858.1"/>
    </source>
</evidence>
<name>A0AAV9Y1I7_9CRYT</name>
<evidence type="ECO:0000256" key="2">
    <source>
        <dbReference type="ARBA" id="ARBA00023134"/>
    </source>
</evidence>
<dbReference type="GO" id="GO:0005737">
    <property type="term" value="C:cytoplasm"/>
    <property type="evidence" value="ECO:0007669"/>
    <property type="project" value="TreeGrafter"/>
</dbReference>
<dbReference type="EMBL" id="JAWDEY010000002">
    <property type="protein sequence ID" value="KAK6590858.1"/>
    <property type="molecule type" value="Genomic_DNA"/>
</dbReference>
<gene>
    <name evidence="5" type="ORF">RS030_111895</name>
</gene>
<evidence type="ECO:0000256" key="1">
    <source>
        <dbReference type="ARBA" id="ARBA00022741"/>
    </source>
</evidence>
<feature type="domain" description="Dynamin-type G" evidence="4">
    <location>
        <begin position="31"/>
        <end position="302"/>
    </location>
</feature>
<evidence type="ECO:0008006" key="7">
    <source>
        <dbReference type="Google" id="ProtNLM"/>
    </source>
</evidence>
<dbReference type="GO" id="GO:0005874">
    <property type="term" value="C:microtubule"/>
    <property type="evidence" value="ECO:0007669"/>
    <property type="project" value="TreeGrafter"/>
</dbReference>
<reference evidence="5 6" key="1">
    <citation type="submission" date="2023-10" db="EMBL/GenBank/DDBJ databases">
        <title>Comparative genomics analysis reveals potential genetic determinants of host preference in Cryptosporidium xiaoi.</title>
        <authorList>
            <person name="Xiao L."/>
            <person name="Li J."/>
        </authorList>
    </citation>
    <scope>NUCLEOTIDE SEQUENCE [LARGE SCALE GENOMIC DNA]</scope>
    <source>
        <strain evidence="5 6">52996</strain>
    </source>
</reference>
<dbReference type="Gene3D" id="1.20.120.1240">
    <property type="entry name" value="Dynamin, middle domain"/>
    <property type="match status" value="2"/>
</dbReference>
<feature type="domain" description="GED" evidence="3">
    <location>
        <begin position="763"/>
        <end position="854"/>
    </location>
</feature>
<organism evidence="5 6">
    <name type="scientific">Cryptosporidium xiaoi</name>
    <dbReference type="NCBI Taxonomy" id="659607"/>
    <lineage>
        <taxon>Eukaryota</taxon>
        <taxon>Sar</taxon>
        <taxon>Alveolata</taxon>
        <taxon>Apicomplexa</taxon>
        <taxon>Conoidasida</taxon>
        <taxon>Coccidia</taxon>
        <taxon>Eucoccidiorida</taxon>
        <taxon>Eimeriorina</taxon>
        <taxon>Cryptosporidiidae</taxon>
        <taxon>Cryptosporidium</taxon>
    </lineage>
</organism>
<evidence type="ECO:0000259" key="3">
    <source>
        <dbReference type="PROSITE" id="PS51388"/>
    </source>
</evidence>